<evidence type="ECO:0000256" key="7">
    <source>
        <dbReference type="PROSITE-ProRule" id="PRU00473"/>
    </source>
</evidence>
<evidence type="ECO:0000256" key="1">
    <source>
        <dbReference type="ARBA" id="ARBA00004162"/>
    </source>
</evidence>
<evidence type="ECO:0000313" key="12">
    <source>
        <dbReference type="Proteomes" id="UP000243413"/>
    </source>
</evidence>
<feature type="domain" description="OmpA-like" evidence="10">
    <location>
        <begin position="121"/>
        <end position="241"/>
    </location>
</feature>
<dbReference type="PROSITE" id="PS51123">
    <property type="entry name" value="OMPA_2"/>
    <property type="match status" value="1"/>
</dbReference>
<dbReference type="OrthoDB" id="9815217at2"/>
<feature type="compositionally biased region" description="Low complexity" evidence="8">
    <location>
        <begin position="76"/>
        <end position="93"/>
    </location>
</feature>
<organism evidence="11 12">
    <name type="scientific">Halopseudomonas sabulinigri</name>
    <dbReference type="NCBI Taxonomy" id="472181"/>
    <lineage>
        <taxon>Bacteria</taxon>
        <taxon>Pseudomonadati</taxon>
        <taxon>Pseudomonadota</taxon>
        <taxon>Gammaproteobacteria</taxon>
        <taxon>Pseudomonadales</taxon>
        <taxon>Pseudomonadaceae</taxon>
        <taxon>Halopseudomonas</taxon>
    </lineage>
</organism>
<dbReference type="InterPro" id="IPR036737">
    <property type="entry name" value="OmpA-like_sf"/>
</dbReference>
<evidence type="ECO:0000256" key="8">
    <source>
        <dbReference type="SAM" id="MobiDB-lite"/>
    </source>
</evidence>
<keyword evidence="6 7" id="KW-0472">Membrane</keyword>
<dbReference type="Proteomes" id="UP000243413">
    <property type="component" value="Chromosome I"/>
</dbReference>
<feature type="region of interest" description="Disordered" evidence="8">
    <location>
        <begin position="246"/>
        <end position="285"/>
    </location>
</feature>
<evidence type="ECO:0000313" key="11">
    <source>
        <dbReference type="EMBL" id="SDS12541.1"/>
    </source>
</evidence>
<evidence type="ECO:0000256" key="2">
    <source>
        <dbReference type="ARBA" id="ARBA00008914"/>
    </source>
</evidence>
<dbReference type="SUPFAM" id="SSF103088">
    <property type="entry name" value="OmpA-like"/>
    <property type="match status" value="1"/>
</dbReference>
<dbReference type="EMBL" id="LT629763">
    <property type="protein sequence ID" value="SDS12541.1"/>
    <property type="molecule type" value="Genomic_DNA"/>
</dbReference>
<dbReference type="STRING" id="472181.SAMN05216271_1216"/>
<feature type="transmembrane region" description="Helical" evidence="9">
    <location>
        <begin position="16"/>
        <end position="36"/>
    </location>
</feature>
<accession>A0A1H1PMM8</accession>
<keyword evidence="3" id="KW-1003">Cell membrane</keyword>
<comment type="subcellular location">
    <subcellularLocation>
        <location evidence="1">Cell membrane</location>
        <topology evidence="1">Single-pass membrane protein</topology>
    </subcellularLocation>
</comment>
<evidence type="ECO:0000259" key="10">
    <source>
        <dbReference type="PROSITE" id="PS51123"/>
    </source>
</evidence>
<dbReference type="PANTHER" id="PTHR30329">
    <property type="entry name" value="STATOR ELEMENT OF FLAGELLAR MOTOR COMPLEX"/>
    <property type="match status" value="1"/>
</dbReference>
<dbReference type="RefSeq" id="WP_092284790.1">
    <property type="nucleotide sequence ID" value="NZ_LT629763.1"/>
</dbReference>
<evidence type="ECO:0000256" key="6">
    <source>
        <dbReference type="ARBA" id="ARBA00023136"/>
    </source>
</evidence>
<evidence type="ECO:0000256" key="9">
    <source>
        <dbReference type="SAM" id="Phobius"/>
    </source>
</evidence>
<evidence type="ECO:0000256" key="5">
    <source>
        <dbReference type="ARBA" id="ARBA00022989"/>
    </source>
</evidence>
<dbReference type="InterPro" id="IPR025713">
    <property type="entry name" value="MotB-like_N_dom"/>
</dbReference>
<gene>
    <name evidence="11" type="ORF">SAMN05216271_1216</name>
</gene>
<protein>
    <submittedName>
        <fullName evidence="11">Chemotaxis protein MotB</fullName>
    </submittedName>
</protein>
<dbReference type="Pfam" id="PF13677">
    <property type="entry name" value="MotB_plug"/>
    <property type="match status" value="1"/>
</dbReference>
<dbReference type="NCBIfam" id="NF006541">
    <property type="entry name" value="PRK09038.1"/>
    <property type="match status" value="1"/>
</dbReference>
<reference evidence="12" key="1">
    <citation type="submission" date="2016-10" db="EMBL/GenBank/DDBJ databases">
        <authorList>
            <person name="Varghese N."/>
            <person name="Submissions S."/>
        </authorList>
    </citation>
    <scope>NUCLEOTIDE SEQUENCE [LARGE SCALE GENOMIC DNA]</scope>
    <source>
        <strain evidence="12">JCM 14963</strain>
    </source>
</reference>
<sequence>MRRRRHEEHENHERWLVSYADFITLLFAFFVVMYSISSVNEGKYKVLSDTLEGAFNQPQRAIDPIQIGQEKPRGIGTQDSDGTQTGQQDGGSDALQDITQAMQQAFGDLIQAGDLEVRGNELWVEIELSSGLLFPSGDALPLDAAFGLIDRIAEILAPYENPVHVEGFTDNVPMRSGNYPTNWELSAARAASVVRMLSNGGVNPDRLAAVGYGEFRPVADNTTAAGRKANRRVVLLVSRYVDKRHEPFGGEPESVNVMREARSETAAPSGAAGPSGTGSASSPAP</sequence>
<evidence type="ECO:0000256" key="3">
    <source>
        <dbReference type="ARBA" id="ARBA00022475"/>
    </source>
</evidence>
<dbReference type="GO" id="GO:0005886">
    <property type="term" value="C:plasma membrane"/>
    <property type="evidence" value="ECO:0007669"/>
    <property type="project" value="UniProtKB-SubCell"/>
</dbReference>
<feature type="compositionally biased region" description="Low complexity" evidence="8">
    <location>
        <begin position="265"/>
        <end position="285"/>
    </location>
</feature>
<dbReference type="AlphaFoldDB" id="A0A1H1PMM8"/>
<name>A0A1H1PMM8_9GAMM</name>
<dbReference type="Pfam" id="PF00691">
    <property type="entry name" value="OmpA"/>
    <property type="match status" value="1"/>
</dbReference>
<proteinExistence type="inferred from homology"/>
<keyword evidence="4 9" id="KW-0812">Transmembrane</keyword>
<dbReference type="InterPro" id="IPR050330">
    <property type="entry name" value="Bact_OuterMem_StrucFunc"/>
</dbReference>
<comment type="similarity">
    <text evidence="2">Belongs to the MotB family.</text>
</comment>
<dbReference type="PANTHER" id="PTHR30329:SF20">
    <property type="entry name" value="EXPORTED PROTEIN"/>
    <property type="match status" value="1"/>
</dbReference>
<dbReference type="InterPro" id="IPR006665">
    <property type="entry name" value="OmpA-like"/>
</dbReference>
<dbReference type="CDD" id="cd07185">
    <property type="entry name" value="OmpA_C-like"/>
    <property type="match status" value="1"/>
</dbReference>
<feature type="region of interest" description="Disordered" evidence="8">
    <location>
        <begin position="59"/>
        <end position="93"/>
    </location>
</feature>
<dbReference type="Gene3D" id="3.30.1330.60">
    <property type="entry name" value="OmpA-like domain"/>
    <property type="match status" value="1"/>
</dbReference>
<keyword evidence="5 9" id="KW-1133">Transmembrane helix</keyword>
<evidence type="ECO:0000256" key="4">
    <source>
        <dbReference type="ARBA" id="ARBA00022692"/>
    </source>
</evidence>